<accession>A0AAW0LFR2</accession>
<dbReference type="InterPro" id="IPR005299">
    <property type="entry name" value="MeTrfase_7"/>
</dbReference>
<dbReference type="EMBL" id="PKMF04000116">
    <property type="protein sequence ID" value="KAK7849253.1"/>
    <property type="molecule type" value="Genomic_DNA"/>
</dbReference>
<dbReference type="Proteomes" id="UP000237347">
    <property type="component" value="Unassembled WGS sequence"/>
</dbReference>
<dbReference type="AlphaFoldDB" id="A0AAW0LFR2"/>
<reference evidence="1 2" key="1">
    <citation type="journal article" date="2018" name="Sci. Data">
        <title>The draft genome sequence of cork oak.</title>
        <authorList>
            <person name="Ramos A.M."/>
            <person name="Usie A."/>
            <person name="Barbosa P."/>
            <person name="Barros P.M."/>
            <person name="Capote T."/>
            <person name="Chaves I."/>
            <person name="Simoes F."/>
            <person name="Abreu I."/>
            <person name="Carrasquinho I."/>
            <person name="Faro C."/>
            <person name="Guimaraes J.B."/>
            <person name="Mendonca D."/>
            <person name="Nobrega F."/>
            <person name="Rodrigues L."/>
            <person name="Saibo N.J.M."/>
            <person name="Varela M.C."/>
            <person name="Egas C."/>
            <person name="Matos J."/>
            <person name="Miguel C.M."/>
            <person name="Oliveira M.M."/>
            <person name="Ricardo C.P."/>
            <person name="Goncalves S."/>
        </authorList>
    </citation>
    <scope>NUCLEOTIDE SEQUENCE [LARGE SCALE GENOMIC DNA]</scope>
    <source>
        <strain evidence="2">cv. HL8</strain>
    </source>
</reference>
<gene>
    <name evidence="1" type="ORF">CFP56_003284</name>
</gene>
<dbReference type="Pfam" id="PF03492">
    <property type="entry name" value="Methyltransf_7"/>
    <property type="match status" value="1"/>
</dbReference>
<evidence type="ECO:0000313" key="1">
    <source>
        <dbReference type="EMBL" id="KAK7849253.1"/>
    </source>
</evidence>
<protein>
    <submittedName>
        <fullName evidence="1">S-adenosylmethionine-dependent methyltransferase</fullName>
    </submittedName>
</protein>
<dbReference type="GO" id="GO:0032259">
    <property type="term" value="P:methylation"/>
    <property type="evidence" value="ECO:0007669"/>
    <property type="project" value="UniProtKB-KW"/>
</dbReference>
<evidence type="ECO:0000313" key="2">
    <source>
        <dbReference type="Proteomes" id="UP000237347"/>
    </source>
</evidence>
<dbReference type="SUPFAM" id="SSF53335">
    <property type="entry name" value="S-adenosyl-L-methionine-dependent methyltransferases"/>
    <property type="match status" value="1"/>
</dbReference>
<organism evidence="1 2">
    <name type="scientific">Quercus suber</name>
    <name type="common">Cork oak</name>
    <dbReference type="NCBI Taxonomy" id="58331"/>
    <lineage>
        <taxon>Eukaryota</taxon>
        <taxon>Viridiplantae</taxon>
        <taxon>Streptophyta</taxon>
        <taxon>Embryophyta</taxon>
        <taxon>Tracheophyta</taxon>
        <taxon>Spermatophyta</taxon>
        <taxon>Magnoliopsida</taxon>
        <taxon>eudicotyledons</taxon>
        <taxon>Gunneridae</taxon>
        <taxon>Pentapetalae</taxon>
        <taxon>rosids</taxon>
        <taxon>fabids</taxon>
        <taxon>Fagales</taxon>
        <taxon>Fagaceae</taxon>
        <taxon>Quercus</taxon>
    </lineage>
</organism>
<dbReference type="GO" id="GO:0008168">
    <property type="term" value="F:methyltransferase activity"/>
    <property type="evidence" value="ECO:0007669"/>
    <property type="project" value="UniProtKB-KW"/>
</dbReference>
<dbReference type="PANTHER" id="PTHR31009">
    <property type="entry name" value="S-ADENOSYL-L-METHIONINE:CARBOXYL METHYLTRANSFERASE FAMILY PROTEIN"/>
    <property type="match status" value="1"/>
</dbReference>
<sequence>MESFLIARAQELVIGGLLALFIPAVPDNMSKSDIFGGLTSEAKVDAFNLPGYFTSSKELKALIERSQHFNIERMEILNNQKKYVSLRNPSMYSLFLRAALEGVIAKHFGNDIMDELFNRYTGKVAESSFFLNPEADKSIVLFVLLKNNN</sequence>
<name>A0AAW0LFR2_QUESU</name>
<keyword evidence="1" id="KW-0489">Methyltransferase</keyword>
<comment type="caution">
    <text evidence="1">The sequence shown here is derived from an EMBL/GenBank/DDBJ whole genome shotgun (WGS) entry which is preliminary data.</text>
</comment>
<dbReference type="Gene3D" id="3.40.50.150">
    <property type="entry name" value="Vaccinia Virus protein VP39"/>
    <property type="match status" value="1"/>
</dbReference>
<keyword evidence="1" id="KW-0808">Transferase</keyword>
<keyword evidence="2" id="KW-1185">Reference proteome</keyword>
<dbReference type="InterPro" id="IPR029063">
    <property type="entry name" value="SAM-dependent_MTases_sf"/>
</dbReference>
<proteinExistence type="predicted"/>